<evidence type="ECO:0000313" key="2">
    <source>
        <dbReference type="Proteomes" id="UP000193689"/>
    </source>
</evidence>
<dbReference type="InParanoid" id="A0A1Y2E6E8"/>
<sequence length="217" mass="24562">MVSLPQILVLSSQMLQEEMIQLRQNTPLPSTLIAAPEIHPHIFIIEHQHQDFVITENYGAFVVPESFEVYSFHNSEEFLRVKSGESVLEEAAVLDEFDIMYHADKKGNSFLAKIWSDRSPSSKAVGMDWSQIQPPNAPPTASSNEMKPKMNAYFRVKLVYTCFDSPQTVVRHAFNDFKLMCYIEFQDESIEITSMDCGHCGTALEHLSKICIQGAVA</sequence>
<keyword evidence="2" id="KW-1185">Reference proteome</keyword>
<dbReference type="GeneID" id="63774345"/>
<protein>
    <submittedName>
        <fullName evidence="1">Uncharacterized protein</fullName>
    </submittedName>
</protein>
<dbReference type="AlphaFoldDB" id="A0A1Y2E6E8"/>
<accession>A0A1Y2E6E8</accession>
<evidence type="ECO:0000313" key="1">
    <source>
        <dbReference type="EMBL" id="ORY67138.1"/>
    </source>
</evidence>
<reference evidence="1 2" key="1">
    <citation type="submission" date="2016-07" db="EMBL/GenBank/DDBJ databases">
        <title>Pervasive Adenine N6-methylation of Active Genes in Fungi.</title>
        <authorList>
            <consortium name="DOE Joint Genome Institute"/>
            <person name="Mondo S.J."/>
            <person name="Dannebaum R.O."/>
            <person name="Kuo R.C."/>
            <person name="Labutti K."/>
            <person name="Haridas S."/>
            <person name="Kuo A."/>
            <person name="Salamov A."/>
            <person name="Ahrendt S.R."/>
            <person name="Lipzen A."/>
            <person name="Sullivan W."/>
            <person name="Andreopoulos W.B."/>
            <person name="Clum A."/>
            <person name="Lindquist E."/>
            <person name="Daum C."/>
            <person name="Ramamoorthy G.K."/>
            <person name="Gryganskyi A."/>
            <person name="Culley D."/>
            <person name="Magnuson J.K."/>
            <person name="James T.Y."/>
            <person name="O'Malley M.A."/>
            <person name="Stajich J.E."/>
            <person name="Spatafora J.W."/>
            <person name="Visel A."/>
            <person name="Grigoriev I.V."/>
        </authorList>
    </citation>
    <scope>NUCLEOTIDE SEQUENCE [LARGE SCALE GENOMIC DNA]</scope>
    <source>
        <strain evidence="1 2">CBS 129021</strain>
    </source>
</reference>
<comment type="caution">
    <text evidence="1">The sequence shown here is derived from an EMBL/GenBank/DDBJ whole genome shotgun (WGS) entry which is preliminary data.</text>
</comment>
<organism evidence="1 2">
    <name type="scientific">Pseudomassariella vexata</name>
    <dbReference type="NCBI Taxonomy" id="1141098"/>
    <lineage>
        <taxon>Eukaryota</taxon>
        <taxon>Fungi</taxon>
        <taxon>Dikarya</taxon>
        <taxon>Ascomycota</taxon>
        <taxon>Pezizomycotina</taxon>
        <taxon>Sordariomycetes</taxon>
        <taxon>Xylariomycetidae</taxon>
        <taxon>Amphisphaeriales</taxon>
        <taxon>Pseudomassariaceae</taxon>
        <taxon>Pseudomassariella</taxon>
    </lineage>
</organism>
<dbReference type="RefSeq" id="XP_040717762.1">
    <property type="nucleotide sequence ID" value="XM_040858133.1"/>
</dbReference>
<dbReference type="EMBL" id="MCFJ01000004">
    <property type="protein sequence ID" value="ORY67138.1"/>
    <property type="molecule type" value="Genomic_DNA"/>
</dbReference>
<gene>
    <name evidence="1" type="ORF">BCR38DRAFT_407148</name>
</gene>
<name>A0A1Y2E6E8_9PEZI</name>
<dbReference type="OrthoDB" id="2013972at2759"/>
<dbReference type="STRING" id="1141098.A0A1Y2E6E8"/>
<proteinExistence type="predicted"/>
<dbReference type="Proteomes" id="UP000193689">
    <property type="component" value="Unassembled WGS sequence"/>
</dbReference>